<evidence type="ECO:0000256" key="7">
    <source>
        <dbReference type="ARBA" id="ARBA00049255"/>
    </source>
</evidence>
<dbReference type="GO" id="GO:0000049">
    <property type="term" value="F:tRNA binding"/>
    <property type="evidence" value="ECO:0007669"/>
    <property type="project" value="InterPro"/>
</dbReference>
<dbReference type="Pfam" id="PF02912">
    <property type="entry name" value="Phe_tRNA-synt_N"/>
    <property type="match status" value="1"/>
</dbReference>
<dbReference type="InterPro" id="IPR006195">
    <property type="entry name" value="aa-tRNA-synth_II"/>
</dbReference>
<dbReference type="Gene3D" id="3.30.930.10">
    <property type="entry name" value="Bira Bifunctional Protein, Domain 2"/>
    <property type="match status" value="1"/>
</dbReference>
<keyword evidence="2" id="KW-0436">Ligase</keyword>
<protein>
    <recommendedName>
        <fullName evidence="1">phenylalanine--tRNA ligase</fullName>
        <ecNumber evidence="1">6.1.1.20</ecNumber>
    </recommendedName>
</protein>
<dbReference type="InterPro" id="IPR002319">
    <property type="entry name" value="Phenylalanyl-tRNA_Synthase"/>
</dbReference>
<dbReference type="Pfam" id="PF01409">
    <property type="entry name" value="tRNA-synt_2d"/>
    <property type="match status" value="1"/>
</dbReference>
<dbReference type="EMBL" id="UINC01100384">
    <property type="protein sequence ID" value="SVC60403.1"/>
    <property type="molecule type" value="Genomic_DNA"/>
</dbReference>
<dbReference type="InterPro" id="IPR004188">
    <property type="entry name" value="Phe-tRNA_ligase_II_N"/>
</dbReference>
<dbReference type="AlphaFoldDB" id="A0A382NGQ7"/>
<evidence type="ECO:0000256" key="2">
    <source>
        <dbReference type="ARBA" id="ARBA00022598"/>
    </source>
</evidence>
<feature type="domain" description="Aminoacyl-transfer RNA synthetases class-II family profile" evidence="8">
    <location>
        <begin position="127"/>
        <end position="284"/>
    </location>
</feature>
<reference evidence="9" key="1">
    <citation type="submission" date="2018-05" db="EMBL/GenBank/DDBJ databases">
        <authorList>
            <person name="Lanie J.A."/>
            <person name="Ng W.-L."/>
            <person name="Kazmierczak K.M."/>
            <person name="Andrzejewski T.M."/>
            <person name="Davidsen T.M."/>
            <person name="Wayne K.J."/>
            <person name="Tettelin H."/>
            <person name="Glass J.I."/>
            <person name="Rusch D."/>
            <person name="Podicherti R."/>
            <person name="Tsui H.-C.T."/>
            <person name="Winkler M.E."/>
        </authorList>
    </citation>
    <scope>NUCLEOTIDE SEQUENCE</scope>
</reference>
<dbReference type="GO" id="GO:0005737">
    <property type="term" value="C:cytoplasm"/>
    <property type="evidence" value="ECO:0007669"/>
    <property type="project" value="InterPro"/>
</dbReference>
<organism evidence="9">
    <name type="scientific">marine metagenome</name>
    <dbReference type="NCBI Taxonomy" id="408172"/>
    <lineage>
        <taxon>unclassified sequences</taxon>
        <taxon>metagenomes</taxon>
        <taxon>ecological metagenomes</taxon>
    </lineage>
</organism>
<dbReference type="GO" id="GO:0004826">
    <property type="term" value="F:phenylalanine-tRNA ligase activity"/>
    <property type="evidence" value="ECO:0007669"/>
    <property type="project" value="UniProtKB-EC"/>
</dbReference>
<sequence>VRQYDAAHRGDMTDVTGVAAVEEIRAEVLRALEMAATEEQLEDLRVAYLGRRGKLTQILRSLGSITPEVRRETGAAANELKEVFEEKLAARRKVLADKKLAALSGQEKIDVTLPGRPYLRGGLHPTTRIIREILDTFVSMGFAVAEGPEVEWDRYNFESLNIPKDHPARDIWDTLWVDYTDDSGYRPMLLRTHTSPMQARIMETVNPPVRVVVPGKCYRYEATDATHEWHFYQIEGLAVDEGITFGNLKGTLYEFAQRMFGEERKIRFRCDYFPFVEPGVDMSIDCFQCDGDGCRICSH</sequence>
<feature type="non-terminal residue" evidence="9">
    <location>
        <position position="1"/>
    </location>
</feature>
<dbReference type="PANTHER" id="PTHR11538:SF41">
    <property type="entry name" value="PHENYLALANINE--TRNA LIGASE, MITOCHONDRIAL"/>
    <property type="match status" value="1"/>
</dbReference>
<dbReference type="SUPFAM" id="SSF46589">
    <property type="entry name" value="tRNA-binding arm"/>
    <property type="match status" value="1"/>
</dbReference>
<dbReference type="GO" id="GO:0006432">
    <property type="term" value="P:phenylalanyl-tRNA aminoacylation"/>
    <property type="evidence" value="ECO:0007669"/>
    <property type="project" value="InterPro"/>
</dbReference>
<keyword evidence="3" id="KW-0547">Nucleotide-binding</keyword>
<proteinExistence type="predicted"/>
<evidence type="ECO:0000256" key="5">
    <source>
        <dbReference type="ARBA" id="ARBA00022917"/>
    </source>
</evidence>
<evidence type="ECO:0000259" key="8">
    <source>
        <dbReference type="PROSITE" id="PS50862"/>
    </source>
</evidence>
<dbReference type="PANTHER" id="PTHR11538">
    <property type="entry name" value="PHENYLALANYL-TRNA SYNTHETASE"/>
    <property type="match status" value="1"/>
</dbReference>
<accession>A0A382NGQ7</accession>
<keyword evidence="4" id="KW-0067">ATP-binding</keyword>
<keyword evidence="6" id="KW-0030">Aminoacyl-tRNA synthetase</keyword>
<name>A0A382NGQ7_9ZZZZ</name>
<dbReference type="InterPro" id="IPR010978">
    <property type="entry name" value="tRNA-bd_arm"/>
</dbReference>
<evidence type="ECO:0000256" key="4">
    <source>
        <dbReference type="ARBA" id="ARBA00022840"/>
    </source>
</evidence>
<dbReference type="SUPFAM" id="SSF55681">
    <property type="entry name" value="Class II aaRS and biotin synthetases"/>
    <property type="match status" value="1"/>
</dbReference>
<evidence type="ECO:0000256" key="1">
    <source>
        <dbReference type="ARBA" id="ARBA00012814"/>
    </source>
</evidence>
<gene>
    <name evidence="9" type="ORF">METZ01_LOCUS313257</name>
</gene>
<comment type="catalytic activity">
    <reaction evidence="7">
        <text>tRNA(Phe) + L-phenylalanine + ATP = L-phenylalanyl-tRNA(Phe) + AMP + diphosphate + H(+)</text>
        <dbReference type="Rhea" id="RHEA:19413"/>
        <dbReference type="Rhea" id="RHEA-COMP:9668"/>
        <dbReference type="Rhea" id="RHEA-COMP:9699"/>
        <dbReference type="ChEBI" id="CHEBI:15378"/>
        <dbReference type="ChEBI" id="CHEBI:30616"/>
        <dbReference type="ChEBI" id="CHEBI:33019"/>
        <dbReference type="ChEBI" id="CHEBI:58095"/>
        <dbReference type="ChEBI" id="CHEBI:78442"/>
        <dbReference type="ChEBI" id="CHEBI:78531"/>
        <dbReference type="ChEBI" id="CHEBI:456215"/>
        <dbReference type="EC" id="6.1.1.20"/>
    </reaction>
</comment>
<dbReference type="PROSITE" id="PS50862">
    <property type="entry name" value="AA_TRNA_LIGASE_II"/>
    <property type="match status" value="1"/>
</dbReference>
<keyword evidence="5" id="KW-0648">Protein biosynthesis</keyword>
<evidence type="ECO:0000256" key="6">
    <source>
        <dbReference type="ARBA" id="ARBA00023146"/>
    </source>
</evidence>
<feature type="non-terminal residue" evidence="9">
    <location>
        <position position="299"/>
    </location>
</feature>
<evidence type="ECO:0000313" key="9">
    <source>
        <dbReference type="EMBL" id="SVC60403.1"/>
    </source>
</evidence>
<dbReference type="GO" id="GO:0005524">
    <property type="term" value="F:ATP binding"/>
    <property type="evidence" value="ECO:0007669"/>
    <property type="project" value="UniProtKB-KW"/>
</dbReference>
<dbReference type="EC" id="6.1.1.20" evidence="1"/>
<dbReference type="InterPro" id="IPR045864">
    <property type="entry name" value="aa-tRNA-synth_II/BPL/LPL"/>
</dbReference>
<evidence type="ECO:0000256" key="3">
    <source>
        <dbReference type="ARBA" id="ARBA00022741"/>
    </source>
</evidence>